<accession>A0ABX2EV17</accession>
<dbReference type="Pfam" id="PF24716">
    <property type="entry name" value="WapI"/>
    <property type="match status" value="1"/>
</dbReference>
<name>A0ABX2EV17_9BURK</name>
<dbReference type="InterPro" id="IPR056510">
    <property type="entry name" value="WapI"/>
</dbReference>
<dbReference type="EMBL" id="JABRWJ010000043">
    <property type="protein sequence ID" value="NRF72486.1"/>
    <property type="molecule type" value="Genomic_DNA"/>
</dbReference>
<keyword evidence="2" id="KW-1185">Reference proteome</keyword>
<evidence type="ECO:0000313" key="2">
    <source>
        <dbReference type="Proteomes" id="UP000737171"/>
    </source>
</evidence>
<comment type="caution">
    <text evidence="1">The sequence shown here is derived from an EMBL/GenBank/DDBJ whole genome shotgun (WGS) entry which is preliminary data.</text>
</comment>
<organism evidence="1 2">
    <name type="scientific">Pseudaquabacterium terrae</name>
    <dbReference type="NCBI Taxonomy" id="2732868"/>
    <lineage>
        <taxon>Bacteria</taxon>
        <taxon>Pseudomonadati</taxon>
        <taxon>Pseudomonadota</taxon>
        <taxon>Betaproteobacteria</taxon>
        <taxon>Burkholderiales</taxon>
        <taxon>Sphaerotilaceae</taxon>
        <taxon>Pseudaquabacterium</taxon>
    </lineage>
</organism>
<sequence length="140" mass="15249">MLRFANTDNVFEMTVPVVEDASLHSVNGAVVIVDIRSHGYTATNRLWVHAPDLVAFGASLKELDRSLKGEARLTSMSPNELSLRVFAASSRGHLAVEGQTGKFVLGENGRYWHSVSFGFEFESGQVKCALVDPWVPKSGA</sequence>
<dbReference type="Proteomes" id="UP000737171">
    <property type="component" value="Unassembled WGS sequence"/>
</dbReference>
<protein>
    <submittedName>
        <fullName evidence="1">Uncharacterized protein</fullName>
    </submittedName>
</protein>
<proteinExistence type="predicted"/>
<evidence type="ECO:0000313" key="1">
    <source>
        <dbReference type="EMBL" id="NRF72486.1"/>
    </source>
</evidence>
<reference evidence="1 2" key="1">
    <citation type="submission" date="2020-05" db="EMBL/GenBank/DDBJ databases">
        <title>Aquincola sp. isolate from soil.</title>
        <authorList>
            <person name="Han J."/>
            <person name="Kim D.-U."/>
        </authorList>
    </citation>
    <scope>NUCLEOTIDE SEQUENCE [LARGE SCALE GENOMIC DNA]</scope>
    <source>
        <strain evidence="1 2">S2</strain>
    </source>
</reference>
<gene>
    <name evidence="1" type="ORF">HLB44_36630</name>
</gene>